<comment type="similarity">
    <text evidence="2">Belongs to the ATPase d subunit family.</text>
</comment>
<keyword evidence="10" id="KW-0175">Coiled coil</keyword>
<keyword evidence="6" id="KW-0999">Mitochondrion inner membrane</keyword>
<dbReference type="Gramene" id="CMK178CT">
    <property type="protein sequence ID" value="CMK178CT"/>
    <property type="gene ID" value="CMK178C"/>
</dbReference>
<evidence type="ECO:0000256" key="3">
    <source>
        <dbReference type="ARBA" id="ARBA00022448"/>
    </source>
</evidence>
<evidence type="ECO:0000256" key="6">
    <source>
        <dbReference type="ARBA" id="ARBA00022792"/>
    </source>
</evidence>
<dbReference type="RefSeq" id="XP_005536581.1">
    <property type="nucleotide sequence ID" value="XM_005536524.1"/>
</dbReference>
<organism evidence="11 12">
    <name type="scientific">Cyanidioschyzon merolae (strain NIES-3377 / 10D)</name>
    <name type="common">Unicellular red alga</name>
    <dbReference type="NCBI Taxonomy" id="280699"/>
    <lineage>
        <taxon>Eukaryota</taxon>
        <taxon>Rhodophyta</taxon>
        <taxon>Bangiophyceae</taxon>
        <taxon>Cyanidiales</taxon>
        <taxon>Cyanidiaceae</taxon>
        <taxon>Cyanidioschyzon</taxon>
    </lineage>
</organism>
<dbReference type="SUPFAM" id="SSF161065">
    <property type="entry name" value="ATP synthase D chain-like"/>
    <property type="match status" value="1"/>
</dbReference>
<keyword evidence="8" id="KW-0496">Mitochondrion</keyword>
<evidence type="ECO:0000313" key="11">
    <source>
        <dbReference type="EMBL" id="BAM80545.1"/>
    </source>
</evidence>
<dbReference type="PANTHER" id="PTHR12700">
    <property type="entry name" value="ATP SYNTHASE SUBUNIT D, MITOCHONDRIAL"/>
    <property type="match status" value="1"/>
</dbReference>
<evidence type="ECO:0000256" key="1">
    <source>
        <dbReference type="ARBA" id="ARBA00004273"/>
    </source>
</evidence>
<evidence type="ECO:0000256" key="9">
    <source>
        <dbReference type="ARBA" id="ARBA00023136"/>
    </source>
</evidence>
<name>M1V5E8_CYAM1</name>
<dbReference type="GeneID" id="16994353"/>
<keyword evidence="7" id="KW-0406">Ion transport</keyword>
<keyword evidence="5" id="KW-0375">Hydrogen ion transport</keyword>
<accession>M1V5E8</accession>
<evidence type="ECO:0000256" key="8">
    <source>
        <dbReference type="ARBA" id="ARBA00023128"/>
    </source>
</evidence>
<evidence type="ECO:0000256" key="5">
    <source>
        <dbReference type="ARBA" id="ARBA00022781"/>
    </source>
</evidence>
<reference evidence="11 12" key="2">
    <citation type="journal article" date="2007" name="BMC Biol.">
        <title>A 100%-complete sequence reveals unusually simple genomic features in the hot-spring red alga Cyanidioschyzon merolae.</title>
        <authorList>
            <person name="Nozaki H."/>
            <person name="Takano H."/>
            <person name="Misumi O."/>
            <person name="Terasawa K."/>
            <person name="Matsuzaki M."/>
            <person name="Maruyama S."/>
            <person name="Nishida K."/>
            <person name="Yagisawa F."/>
            <person name="Yoshida Y."/>
            <person name="Fujiwara T."/>
            <person name="Takio S."/>
            <person name="Tamura K."/>
            <person name="Chung S.J."/>
            <person name="Nakamura S."/>
            <person name="Kuroiwa H."/>
            <person name="Tanaka K."/>
            <person name="Sato N."/>
            <person name="Kuroiwa T."/>
        </authorList>
    </citation>
    <scope>NUCLEOTIDE SEQUENCE [LARGE SCALE GENOMIC DNA]</scope>
    <source>
        <strain evidence="11 12">10D</strain>
    </source>
</reference>
<keyword evidence="3" id="KW-0813">Transport</keyword>
<evidence type="ECO:0000256" key="2">
    <source>
        <dbReference type="ARBA" id="ARBA00006842"/>
    </source>
</evidence>
<dbReference type="InterPro" id="IPR036228">
    <property type="entry name" value="ATP_synth_F0_dsu_sf_mt"/>
</dbReference>
<keyword evidence="12" id="KW-1185">Reference proteome</keyword>
<evidence type="ECO:0000256" key="4">
    <source>
        <dbReference type="ARBA" id="ARBA00022547"/>
    </source>
</evidence>
<dbReference type="AlphaFoldDB" id="M1V5E8"/>
<dbReference type="HOGENOM" id="CLU_1392015_0_0_1"/>
<dbReference type="InterPro" id="IPR008689">
    <property type="entry name" value="ATP_synth_F0_dsu_mt"/>
</dbReference>
<gene>
    <name evidence="11" type="ORF">CYME_CMK178C</name>
</gene>
<dbReference type="EMBL" id="AP006493">
    <property type="protein sequence ID" value="BAM80545.1"/>
    <property type="molecule type" value="Genomic_DNA"/>
</dbReference>
<dbReference type="GO" id="GO:0015078">
    <property type="term" value="F:proton transmembrane transporter activity"/>
    <property type="evidence" value="ECO:0007669"/>
    <property type="project" value="InterPro"/>
</dbReference>
<feature type="coiled-coil region" evidence="10">
    <location>
        <begin position="134"/>
        <end position="171"/>
    </location>
</feature>
<comment type="subcellular location">
    <subcellularLocation>
        <location evidence="1">Mitochondrion inner membrane</location>
    </subcellularLocation>
</comment>
<dbReference type="KEGG" id="cme:CYME_CMK178C"/>
<dbReference type="GO" id="GO:0045259">
    <property type="term" value="C:proton-transporting ATP synthase complex"/>
    <property type="evidence" value="ECO:0007669"/>
    <property type="project" value="UniProtKB-KW"/>
</dbReference>
<dbReference type="Proteomes" id="UP000007014">
    <property type="component" value="Chromosome 11"/>
</dbReference>
<dbReference type="Pfam" id="PF05873">
    <property type="entry name" value="Mt_ATP-synt_D"/>
    <property type="match status" value="1"/>
</dbReference>
<proteinExistence type="inferred from homology"/>
<evidence type="ECO:0000256" key="10">
    <source>
        <dbReference type="SAM" id="Coils"/>
    </source>
</evidence>
<dbReference type="Gene3D" id="6.10.280.70">
    <property type="match status" value="1"/>
</dbReference>
<dbReference type="GO" id="GO:0015986">
    <property type="term" value="P:proton motive force-driven ATP synthesis"/>
    <property type="evidence" value="ECO:0007669"/>
    <property type="project" value="InterPro"/>
</dbReference>
<keyword evidence="9" id="KW-0472">Membrane</keyword>
<dbReference type="STRING" id="280699.M1V5E8"/>
<reference evidence="11 12" key="1">
    <citation type="journal article" date="2004" name="Nature">
        <title>Genome sequence of the ultrasmall unicellular red alga Cyanidioschyzon merolae 10D.</title>
        <authorList>
            <person name="Matsuzaki M."/>
            <person name="Misumi O."/>
            <person name="Shin-i T."/>
            <person name="Maruyama S."/>
            <person name="Takahara M."/>
            <person name="Miyagishima S."/>
            <person name="Mori T."/>
            <person name="Nishida K."/>
            <person name="Yagisawa F."/>
            <person name="Nishida K."/>
            <person name="Yoshida Y."/>
            <person name="Nishimura Y."/>
            <person name="Nakao S."/>
            <person name="Kobayashi T."/>
            <person name="Momoyama Y."/>
            <person name="Higashiyama T."/>
            <person name="Minoda A."/>
            <person name="Sano M."/>
            <person name="Nomoto H."/>
            <person name="Oishi K."/>
            <person name="Hayashi H."/>
            <person name="Ohta F."/>
            <person name="Nishizaka S."/>
            <person name="Haga S."/>
            <person name="Miura S."/>
            <person name="Morishita T."/>
            <person name="Kabeya Y."/>
            <person name="Terasawa K."/>
            <person name="Suzuki Y."/>
            <person name="Ishii Y."/>
            <person name="Asakawa S."/>
            <person name="Takano H."/>
            <person name="Ohta N."/>
            <person name="Kuroiwa H."/>
            <person name="Tanaka K."/>
            <person name="Shimizu N."/>
            <person name="Sugano S."/>
            <person name="Sato N."/>
            <person name="Nozaki H."/>
            <person name="Ogasawara N."/>
            <person name="Kohara Y."/>
            <person name="Kuroiwa T."/>
        </authorList>
    </citation>
    <scope>NUCLEOTIDE SEQUENCE [LARGE SCALE GENOMIC DNA]</scope>
    <source>
        <strain evidence="11 12">10D</strain>
    </source>
</reference>
<evidence type="ECO:0000313" key="12">
    <source>
        <dbReference type="Proteomes" id="UP000007014"/>
    </source>
</evidence>
<sequence length="196" mass="22215">MQRLKSLLTASLYPRSIDSGQVSRYGRRAFSTELEKGGAGEVAPLDLKSLAENADPETLAEINRLRQAINELHAQFTVPSNAENLDWAQWEGRLLSKGLVTSMRKAFESLQPPELEKERQELLRQIDSSFEPLIKQAQELAKDAEARLKALDDMLKELDGLQKNLPRLTVDELMAKRPDLASEVESDLKQSKWFRL</sequence>
<dbReference type="OrthoDB" id="35799at2759"/>
<evidence type="ECO:0000256" key="7">
    <source>
        <dbReference type="ARBA" id="ARBA00023065"/>
    </source>
</evidence>
<keyword evidence="4" id="KW-0138">CF(0)</keyword>
<protein>
    <submittedName>
        <fullName evidence="11">Mitochondrial F-type ATPase F0 subunit d</fullName>
    </submittedName>
</protein>
<dbReference type="GO" id="GO:0005743">
    <property type="term" value="C:mitochondrial inner membrane"/>
    <property type="evidence" value="ECO:0007669"/>
    <property type="project" value="UniProtKB-SubCell"/>
</dbReference>